<dbReference type="PROSITE" id="PS51462">
    <property type="entry name" value="NUDIX"/>
    <property type="match status" value="1"/>
</dbReference>
<dbReference type="Pfam" id="PF00293">
    <property type="entry name" value="NUDIX"/>
    <property type="match status" value="1"/>
</dbReference>
<proteinExistence type="predicted"/>
<dbReference type="GO" id="GO:0003824">
    <property type="term" value="F:catalytic activity"/>
    <property type="evidence" value="ECO:0007669"/>
    <property type="project" value="UniProtKB-ARBA"/>
</dbReference>
<organism evidence="2 3">
    <name type="scientific">Colwellia chukchiensis</name>
    <dbReference type="NCBI Taxonomy" id="641665"/>
    <lineage>
        <taxon>Bacteria</taxon>
        <taxon>Pseudomonadati</taxon>
        <taxon>Pseudomonadota</taxon>
        <taxon>Gammaproteobacteria</taxon>
        <taxon>Alteromonadales</taxon>
        <taxon>Colwelliaceae</taxon>
        <taxon>Colwellia</taxon>
    </lineage>
</organism>
<dbReference type="EMBL" id="FOBI01000012">
    <property type="protein sequence ID" value="SEL50468.1"/>
    <property type="molecule type" value="Genomic_DNA"/>
</dbReference>
<reference evidence="3" key="1">
    <citation type="submission" date="2016-10" db="EMBL/GenBank/DDBJ databases">
        <authorList>
            <person name="Varghese N."/>
            <person name="Submissions S."/>
        </authorList>
    </citation>
    <scope>NUCLEOTIDE SEQUENCE [LARGE SCALE GENOMIC DNA]</scope>
    <source>
        <strain evidence="3">CGMCC 1.9127</strain>
    </source>
</reference>
<dbReference type="SUPFAM" id="SSF55811">
    <property type="entry name" value="Nudix"/>
    <property type="match status" value="1"/>
</dbReference>
<dbReference type="Gene3D" id="3.90.79.10">
    <property type="entry name" value="Nucleoside Triphosphate Pyrophosphohydrolase"/>
    <property type="match status" value="1"/>
</dbReference>
<sequence>MLQKYVTGFLFSADASHLVLIKKINPSWQRGLFNGIGGKIETEESSVAAMVRECKEETGVVTSPKVWTQFADIYRPNAYQVDMYFARTDLAYQAKTQEAETIHLFKVAQLPQQLLPNLRWLIPLALDQQADFSQIIRIQEIAQPRIKA</sequence>
<evidence type="ECO:0000313" key="2">
    <source>
        <dbReference type="EMBL" id="SEL50468.1"/>
    </source>
</evidence>
<dbReference type="InterPro" id="IPR015797">
    <property type="entry name" value="NUDIX_hydrolase-like_dom_sf"/>
</dbReference>
<dbReference type="AlphaFoldDB" id="A0A1H7QRX2"/>
<evidence type="ECO:0000259" key="1">
    <source>
        <dbReference type="PROSITE" id="PS51462"/>
    </source>
</evidence>
<name>A0A1H7QRX2_9GAMM</name>
<gene>
    <name evidence="2" type="ORF">SAMN05216262_11275</name>
</gene>
<dbReference type="Proteomes" id="UP000199297">
    <property type="component" value="Unassembled WGS sequence"/>
</dbReference>
<accession>A0A1H7QRX2</accession>
<dbReference type="STRING" id="641665.GCA_002104455_01115"/>
<feature type="domain" description="Nudix hydrolase" evidence="1">
    <location>
        <begin position="1"/>
        <end position="127"/>
    </location>
</feature>
<evidence type="ECO:0000313" key="3">
    <source>
        <dbReference type="Proteomes" id="UP000199297"/>
    </source>
</evidence>
<dbReference type="InterPro" id="IPR000086">
    <property type="entry name" value="NUDIX_hydrolase_dom"/>
</dbReference>
<protein>
    <submittedName>
        <fullName evidence="2">8-oxo-dGTP diphosphatase</fullName>
    </submittedName>
</protein>
<keyword evidence="3" id="KW-1185">Reference proteome</keyword>